<dbReference type="RefSeq" id="WP_013922971.1">
    <property type="nucleotide sequence ID" value="NC_015696.1"/>
</dbReference>
<dbReference type="Proteomes" id="UP000000490">
    <property type="component" value="Chromosome"/>
</dbReference>
<protein>
    <submittedName>
        <fullName evidence="1">Bor protein</fullName>
    </submittedName>
</protein>
<dbReference type="Pfam" id="PF06291">
    <property type="entry name" value="Lambda_Bor"/>
    <property type="match status" value="1"/>
</dbReference>
<dbReference type="PROSITE" id="PS51257">
    <property type="entry name" value="PROKAR_LIPOPROTEIN"/>
    <property type="match status" value="1"/>
</dbReference>
<gene>
    <name evidence="1" type="ordered locus">F7308_1211</name>
</gene>
<evidence type="ECO:0000313" key="1">
    <source>
        <dbReference type="EMBL" id="AEI36137.1"/>
    </source>
</evidence>
<dbReference type="EMBL" id="CP002872">
    <property type="protein sequence ID" value="AEI36137.1"/>
    <property type="molecule type" value="Genomic_DNA"/>
</dbReference>
<organism evidence="1 2">
    <name type="scientific">Francisella salina</name>
    <dbReference type="NCBI Taxonomy" id="573569"/>
    <lineage>
        <taxon>Bacteria</taxon>
        <taxon>Pseudomonadati</taxon>
        <taxon>Pseudomonadota</taxon>
        <taxon>Gammaproteobacteria</taxon>
        <taxon>Thiotrichales</taxon>
        <taxon>Francisellaceae</taxon>
        <taxon>Francisella</taxon>
    </lineage>
</organism>
<proteinExistence type="predicted"/>
<reference evidence="1" key="1">
    <citation type="submission" date="2011-05" db="EMBL/GenBank/DDBJ databases">
        <authorList>
            <person name="Kuske C.R."/>
            <person name="Challacombe J.F."/>
            <person name="Siddaramappa S."/>
            <person name="Petersen J.M."/>
            <person name="Bruce D.C."/>
        </authorList>
    </citation>
    <scope>NUCLEOTIDE SEQUENCE</scope>
    <source>
        <strain evidence="1">TX077308</strain>
    </source>
</reference>
<dbReference type="InterPro" id="IPR010438">
    <property type="entry name" value="Lambda_Bor"/>
</dbReference>
<sequence length="110" mass="12332">MDEVKIYCEEKMLKNFKKIASIFLSCLILTGCASQEAMFQTTAPEKPTFSKQDDFFFGFGESTDYDATSICKGADHIAKVGSIQTTSDVVWSYATLAIYTPRHVEVYCNN</sequence>
<keyword evidence="2" id="KW-1185">Reference proteome</keyword>
<accession>A0ABN3ZMR6</accession>
<evidence type="ECO:0000313" key="2">
    <source>
        <dbReference type="Proteomes" id="UP000000490"/>
    </source>
</evidence>
<name>A0ABN3ZMR6_FRAST</name>